<accession>A0AAD9YWJ7</accession>
<reference evidence="1" key="1">
    <citation type="submission" date="2023-02" db="EMBL/GenBank/DDBJ databases">
        <title>Colletotrichum kahawae CIFC_Que2 genome sequencing and assembly.</title>
        <authorList>
            <person name="Baroncelli R."/>
        </authorList>
    </citation>
    <scope>NUCLEOTIDE SEQUENCE</scope>
    <source>
        <strain evidence="1">CIFC_Que2</strain>
    </source>
</reference>
<dbReference type="Gene3D" id="3.10.450.50">
    <property type="match status" value="1"/>
</dbReference>
<sequence>MDPTPEALAAHSFEYDPSALDKPLAEFLQRFYTFSDDKKNANSWAECFAEDGVMKKAATNVQGRDTMLISTTLPEISEVNRGSWKGQASRKHTVFKVFPFIPGNADEVMLYGQSNYVYDDGTTGEMRWAARLHFQRFDDGRIFIDTYHIFPSAPPRAP</sequence>
<dbReference type="EMBL" id="VYYT01000002">
    <property type="protein sequence ID" value="KAK2779637.1"/>
    <property type="molecule type" value="Genomic_DNA"/>
</dbReference>
<evidence type="ECO:0000313" key="2">
    <source>
        <dbReference type="Proteomes" id="UP001281614"/>
    </source>
</evidence>
<comment type="caution">
    <text evidence="1">The sequence shown here is derived from an EMBL/GenBank/DDBJ whole genome shotgun (WGS) entry which is preliminary data.</text>
</comment>
<proteinExistence type="predicted"/>
<name>A0AAD9YWJ7_COLKA</name>
<dbReference type="InterPro" id="IPR032710">
    <property type="entry name" value="NTF2-like_dom_sf"/>
</dbReference>
<gene>
    <name evidence="1" type="ORF">CKAH01_02985</name>
</gene>
<dbReference type="AlphaFoldDB" id="A0AAD9YWJ7"/>
<organism evidence="1 2">
    <name type="scientific">Colletotrichum kahawae</name>
    <name type="common">Coffee berry disease fungus</name>
    <dbReference type="NCBI Taxonomy" id="34407"/>
    <lineage>
        <taxon>Eukaryota</taxon>
        <taxon>Fungi</taxon>
        <taxon>Dikarya</taxon>
        <taxon>Ascomycota</taxon>
        <taxon>Pezizomycotina</taxon>
        <taxon>Sordariomycetes</taxon>
        <taxon>Hypocreomycetidae</taxon>
        <taxon>Glomerellales</taxon>
        <taxon>Glomerellaceae</taxon>
        <taxon>Colletotrichum</taxon>
        <taxon>Colletotrichum gloeosporioides species complex</taxon>
    </lineage>
</organism>
<dbReference type="Proteomes" id="UP001281614">
    <property type="component" value="Unassembled WGS sequence"/>
</dbReference>
<keyword evidence="2" id="KW-1185">Reference proteome</keyword>
<dbReference type="SUPFAM" id="SSF54427">
    <property type="entry name" value="NTF2-like"/>
    <property type="match status" value="1"/>
</dbReference>
<protein>
    <submittedName>
        <fullName evidence="1">Fungal specific transcription factor</fullName>
    </submittedName>
</protein>
<evidence type="ECO:0000313" key="1">
    <source>
        <dbReference type="EMBL" id="KAK2779637.1"/>
    </source>
</evidence>